<evidence type="ECO:0000313" key="1">
    <source>
        <dbReference type="EMBL" id="KAH1089636.1"/>
    </source>
</evidence>
<keyword evidence="2" id="KW-1185">Reference proteome</keyword>
<accession>A0A9D4A5P9</accession>
<dbReference type="EMBL" id="JAIQCV010000006">
    <property type="protein sequence ID" value="KAH1089636.1"/>
    <property type="molecule type" value="Genomic_DNA"/>
</dbReference>
<sequence>MFISPALRRGTFEPHPWLLSMQPCLELPQEIGLPNSQKDAVSKKVALEMVEFNLVQLVLKSGLKASTSTNPTDQPGDEEEELEAIEPKMENEVPALISTFSNLVGFNRRIIDHLSYSIDSYNPVIAKLRIEIRVIQQIRDREIALRNVLLARPKQ</sequence>
<protein>
    <submittedName>
        <fullName evidence="1">Uncharacterized protein</fullName>
    </submittedName>
</protein>
<dbReference type="AlphaFoldDB" id="A0A9D4A5P9"/>
<organism evidence="1 2">
    <name type="scientific">Gossypium stocksii</name>
    <dbReference type="NCBI Taxonomy" id="47602"/>
    <lineage>
        <taxon>Eukaryota</taxon>
        <taxon>Viridiplantae</taxon>
        <taxon>Streptophyta</taxon>
        <taxon>Embryophyta</taxon>
        <taxon>Tracheophyta</taxon>
        <taxon>Spermatophyta</taxon>
        <taxon>Magnoliopsida</taxon>
        <taxon>eudicotyledons</taxon>
        <taxon>Gunneridae</taxon>
        <taxon>Pentapetalae</taxon>
        <taxon>rosids</taxon>
        <taxon>malvids</taxon>
        <taxon>Malvales</taxon>
        <taxon>Malvaceae</taxon>
        <taxon>Malvoideae</taxon>
        <taxon>Gossypium</taxon>
    </lineage>
</organism>
<evidence type="ECO:0000313" key="2">
    <source>
        <dbReference type="Proteomes" id="UP000828251"/>
    </source>
</evidence>
<reference evidence="1 2" key="1">
    <citation type="journal article" date="2021" name="Plant Biotechnol. J.">
        <title>Multi-omics assisted identification of the key and species-specific regulatory components of drought-tolerant mechanisms in Gossypium stocksii.</title>
        <authorList>
            <person name="Yu D."/>
            <person name="Ke L."/>
            <person name="Zhang D."/>
            <person name="Wu Y."/>
            <person name="Sun Y."/>
            <person name="Mei J."/>
            <person name="Sun J."/>
            <person name="Sun Y."/>
        </authorList>
    </citation>
    <scope>NUCLEOTIDE SEQUENCE [LARGE SCALE GENOMIC DNA]</scope>
    <source>
        <strain evidence="2">cv. E1</strain>
        <tissue evidence="1">Leaf</tissue>
    </source>
</reference>
<comment type="caution">
    <text evidence="1">The sequence shown here is derived from an EMBL/GenBank/DDBJ whole genome shotgun (WGS) entry which is preliminary data.</text>
</comment>
<proteinExistence type="predicted"/>
<dbReference type="Proteomes" id="UP000828251">
    <property type="component" value="Unassembled WGS sequence"/>
</dbReference>
<name>A0A9D4A5P9_9ROSI</name>
<gene>
    <name evidence="1" type="ORF">J1N35_016893</name>
</gene>